<keyword evidence="1" id="KW-0472">Membrane</keyword>
<evidence type="ECO:0008006" key="4">
    <source>
        <dbReference type="Google" id="ProtNLM"/>
    </source>
</evidence>
<evidence type="ECO:0000256" key="1">
    <source>
        <dbReference type="SAM" id="Phobius"/>
    </source>
</evidence>
<reference evidence="2 3" key="1">
    <citation type="submission" date="2022-12" db="EMBL/GenBank/DDBJ databases">
        <title>Two new species, Stenotrophomonas aracearum and Stenotrophomonas oahuensis, isolated from Anthurium (Araceae family) in Hawaii.</title>
        <authorList>
            <person name="Chunag S.C."/>
            <person name="Dobhal S."/>
            <person name="Alvarez A."/>
            <person name="Arif M."/>
        </authorList>
    </citation>
    <scope>NUCLEOTIDE SEQUENCE [LARGE SCALE GENOMIC DNA]</scope>
    <source>
        <strain evidence="2 3">A5586</strain>
    </source>
</reference>
<gene>
    <name evidence="2" type="ORF">PDM29_05060</name>
</gene>
<protein>
    <recommendedName>
        <fullName evidence="4">Transmembrane protein</fullName>
    </recommendedName>
</protein>
<dbReference type="Proteomes" id="UP001302072">
    <property type="component" value="Chromosome"/>
</dbReference>
<sequence>MSDMMQIHTMAAVLRQGRGLASVAWLCAAAGLAVLCLGPLTTLSSAAALCSLMAGAVQAAYAVRVNFDHALLEGFAASGSDDDPARLDAALAALGLRATPQTPRVWADRWQGMRALLRGQCIALMVQVLLLLCAIWLRG</sequence>
<keyword evidence="1" id="KW-0812">Transmembrane</keyword>
<dbReference type="RefSeq" id="WP_311192795.1">
    <property type="nucleotide sequence ID" value="NZ_CP115541.1"/>
</dbReference>
<accession>A0ABY9YTX5</accession>
<evidence type="ECO:0000313" key="2">
    <source>
        <dbReference type="EMBL" id="WNH53654.1"/>
    </source>
</evidence>
<keyword evidence="3" id="KW-1185">Reference proteome</keyword>
<feature type="transmembrane region" description="Helical" evidence="1">
    <location>
        <begin position="115"/>
        <end position="137"/>
    </location>
</feature>
<organism evidence="2 3">
    <name type="scientific">Stenotrophomonas oahuensis</name>
    <dbReference type="NCBI Taxonomy" id="3003271"/>
    <lineage>
        <taxon>Bacteria</taxon>
        <taxon>Pseudomonadati</taxon>
        <taxon>Pseudomonadota</taxon>
        <taxon>Gammaproteobacteria</taxon>
        <taxon>Lysobacterales</taxon>
        <taxon>Lysobacteraceae</taxon>
        <taxon>Stenotrophomonas</taxon>
    </lineage>
</organism>
<proteinExistence type="predicted"/>
<name>A0ABY9YTX5_9GAMM</name>
<keyword evidence="1" id="KW-1133">Transmembrane helix</keyword>
<dbReference type="EMBL" id="CP115541">
    <property type="protein sequence ID" value="WNH53654.1"/>
    <property type="molecule type" value="Genomic_DNA"/>
</dbReference>
<evidence type="ECO:0000313" key="3">
    <source>
        <dbReference type="Proteomes" id="UP001302072"/>
    </source>
</evidence>